<comment type="caution">
    <text evidence="1">The sequence shown here is derived from an EMBL/GenBank/DDBJ whole genome shotgun (WGS) entry which is preliminary data.</text>
</comment>
<protein>
    <submittedName>
        <fullName evidence="1">Uncharacterized protein</fullName>
    </submittedName>
</protein>
<proteinExistence type="predicted"/>
<dbReference type="Proteomes" id="UP001143856">
    <property type="component" value="Unassembled WGS sequence"/>
</dbReference>
<accession>A0ACC1P890</accession>
<reference evidence="1" key="1">
    <citation type="submission" date="2022-10" db="EMBL/GenBank/DDBJ databases">
        <title>Genome Sequence of Xylaria curta.</title>
        <authorList>
            <person name="Buettner E."/>
        </authorList>
    </citation>
    <scope>NUCLEOTIDE SEQUENCE</scope>
    <source>
        <strain evidence="1">Babe10</strain>
    </source>
</reference>
<sequence length="102" mass="10328">MADTVAVVAVVAGAVVSEPWAILPATWAADTTDELPAPATWDSRVSSSLAPGNGAGIRVRTDAHIQKSKPLGPSAFVSRSITGRTALLKRPALGLASIGLVA</sequence>
<evidence type="ECO:0000313" key="2">
    <source>
        <dbReference type="Proteomes" id="UP001143856"/>
    </source>
</evidence>
<dbReference type="EMBL" id="JAPDGR010000751">
    <property type="protein sequence ID" value="KAJ2987704.1"/>
    <property type="molecule type" value="Genomic_DNA"/>
</dbReference>
<evidence type="ECO:0000313" key="1">
    <source>
        <dbReference type="EMBL" id="KAJ2987704.1"/>
    </source>
</evidence>
<gene>
    <name evidence="1" type="ORF">NUW58_g4356</name>
</gene>
<name>A0ACC1P890_9PEZI</name>
<keyword evidence="2" id="KW-1185">Reference proteome</keyword>
<organism evidence="1 2">
    <name type="scientific">Xylaria curta</name>
    <dbReference type="NCBI Taxonomy" id="42375"/>
    <lineage>
        <taxon>Eukaryota</taxon>
        <taxon>Fungi</taxon>
        <taxon>Dikarya</taxon>
        <taxon>Ascomycota</taxon>
        <taxon>Pezizomycotina</taxon>
        <taxon>Sordariomycetes</taxon>
        <taxon>Xylariomycetidae</taxon>
        <taxon>Xylariales</taxon>
        <taxon>Xylariaceae</taxon>
        <taxon>Xylaria</taxon>
    </lineage>
</organism>